<feature type="region of interest" description="Disordered" evidence="1">
    <location>
        <begin position="180"/>
        <end position="219"/>
    </location>
</feature>
<dbReference type="InterPro" id="IPR038794">
    <property type="entry name" value="LIAT1"/>
</dbReference>
<dbReference type="AlphaFoldDB" id="A0AA35LF03"/>
<reference evidence="2" key="1">
    <citation type="submission" date="2022-12" db="EMBL/GenBank/DDBJ databases">
        <authorList>
            <person name="Alioto T."/>
            <person name="Alioto T."/>
            <person name="Gomez Garrido J."/>
        </authorList>
    </citation>
    <scope>NUCLEOTIDE SEQUENCE</scope>
</reference>
<feature type="region of interest" description="Disordered" evidence="1">
    <location>
        <begin position="1"/>
        <end position="110"/>
    </location>
</feature>
<dbReference type="EMBL" id="OX395141">
    <property type="protein sequence ID" value="CAI5794778.1"/>
    <property type="molecule type" value="Genomic_DNA"/>
</dbReference>
<evidence type="ECO:0008006" key="4">
    <source>
        <dbReference type="Google" id="ProtNLM"/>
    </source>
</evidence>
<name>A0AA35LF03_9SAUR</name>
<feature type="compositionally biased region" description="Basic and acidic residues" evidence="1">
    <location>
        <begin position="7"/>
        <end position="18"/>
    </location>
</feature>
<sequence>MPAQQQHPKEQEIPRKMEVCQQDPLSEGEGAKTKKPLAKERPHTPQTKKKARKKKKKAAQDNAGKPEGKSKKSSVLVTSPLELLQHQTGPGTTPQGAAPKATPGKPLSASISFLTQNDSVLSNESLRWDGVLDDPIAEEERLWIYRLNRRKRYGEYIQKNLPPEQSFAFKHLPQHYVAPPQGKEQLLRKSMSSTTTSAPKTDQSGRQSALMPSVSQEIV</sequence>
<protein>
    <recommendedName>
        <fullName evidence="4">Protein LIAT1</fullName>
    </recommendedName>
</protein>
<feature type="compositionally biased region" description="Polar residues" evidence="1">
    <location>
        <begin position="85"/>
        <end position="95"/>
    </location>
</feature>
<organism evidence="2 3">
    <name type="scientific">Podarcis lilfordi</name>
    <name type="common">Lilford's wall lizard</name>
    <dbReference type="NCBI Taxonomy" id="74358"/>
    <lineage>
        <taxon>Eukaryota</taxon>
        <taxon>Metazoa</taxon>
        <taxon>Chordata</taxon>
        <taxon>Craniata</taxon>
        <taxon>Vertebrata</taxon>
        <taxon>Euteleostomi</taxon>
        <taxon>Lepidosauria</taxon>
        <taxon>Squamata</taxon>
        <taxon>Bifurcata</taxon>
        <taxon>Unidentata</taxon>
        <taxon>Episquamata</taxon>
        <taxon>Laterata</taxon>
        <taxon>Lacertibaenia</taxon>
        <taxon>Lacertidae</taxon>
        <taxon>Podarcis</taxon>
    </lineage>
</organism>
<feature type="compositionally biased region" description="Basic residues" evidence="1">
    <location>
        <begin position="46"/>
        <end position="57"/>
    </location>
</feature>
<feature type="compositionally biased region" description="Polar residues" evidence="1">
    <location>
        <begin position="190"/>
        <end position="207"/>
    </location>
</feature>
<evidence type="ECO:0000313" key="3">
    <source>
        <dbReference type="Proteomes" id="UP001178461"/>
    </source>
</evidence>
<evidence type="ECO:0000313" key="2">
    <source>
        <dbReference type="EMBL" id="CAI5794778.1"/>
    </source>
</evidence>
<evidence type="ECO:0000256" key="1">
    <source>
        <dbReference type="SAM" id="MobiDB-lite"/>
    </source>
</evidence>
<gene>
    <name evidence="2" type="ORF">PODLI_1B004412</name>
</gene>
<dbReference type="Proteomes" id="UP001178461">
    <property type="component" value="Chromosome 15"/>
</dbReference>
<keyword evidence="3" id="KW-1185">Reference proteome</keyword>
<proteinExistence type="predicted"/>
<feature type="compositionally biased region" description="Basic and acidic residues" evidence="1">
    <location>
        <begin position="29"/>
        <end position="43"/>
    </location>
</feature>
<dbReference type="PANTHER" id="PTHR36474">
    <property type="entry name" value="PROTEIN LIAT1"/>
    <property type="match status" value="1"/>
</dbReference>
<accession>A0AA35LF03</accession>
<dbReference type="PANTHER" id="PTHR36474:SF1">
    <property type="entry name" value="PROTEIN LIAT1"/>
    <property type="match status" value="1"/>
</dbReference>